<dbReference type="RefSeq" id="WP_115842281.1">
    <property type="nucleotide sequence ID" value="NZ_QTJR01000005.1"/>
</dbReference>
<name>A0A3D8VDL6_9GAMM</name>
<dbReference type="InterPro" id="IPR021077">
    <property type="entry name" value="Phage_phi-Lf_Orf112"/>
</dbReference>
<dbReference type="EMBL" id="QTJR01000005">
    <property type="protein sequence ID" value="RDY67514.1"/>
    <property type="molecule type" value="Genomic_DNA"/>
</dbReference>
<dbReference type="Proteomes" id="UP000256829">
    <property type="component" value="Unassembled WGS sequence"/>
</dbReference>
<dbReference type="Pfam" id="PF12375">
    <property type="entry name" value="DUF3653"/>
    <property type="match status" value="1"/>
</dbReference>
<keyword evidence="2" id="KW-1185">Reference proteome</keyword>
<evidence type="ECO:0000313" key="2">
    <source>
        <dbReference type="Proteomes" id="UP000256829"/>
    </source>
</evidence>
<sequence length="85" mass="10070">MNLDFEDEWYGWRLRGRHLVSDDGQRMTIERLRGLMWRDKMELRLKGFASRRAAEQARQTASRRQLVKVVVVQLADVRHRGMAAS</sequence>
<protein>
    <submittedName>
        <fullName evidence="1">Uncharacterized protein</fullName>
    </submittedName>
</protein>
<dbReference type="AlphaFoldDB" id="A0A3D8VDL6"/>
<reference evidence="1 2" key="1">
    <citation type="submission" date="2018-08" db="EMBL/GenBank/DDBJ databases">
        <title>Lysobacter soli KCTC 22011, whole genome shotgun sequence.</title>
        <authorList>
            <person name="Zhang X."/>
            <person name="Feng G."/>
            <person name="Zhu H."/>
        </authorList>
    </citation>
    <scope>NUCLEOTIDE SEQUENCE [LARGE SCALE GENOMIC DNA]</scope>
    <source>
        <strain evidence="1 2">KCTC 22011</strain>
    </source>
</reference>
<comment type="caution">
    <text evidence="1">The sequence shown here is derived from an EMBL/GenBank/DDBJ whole genome shotgun (WGS) entry which is preliminary data.</text>
</comment>
<gene>
    <name evidence="1" type="ORF">DX912_09610</name>
</gene>
<evidence type="ECO:0000313" key="1">
    <source>
        <dbReference type="EMBL" id="RDY67514.1"/>
    </source>
</evidence>
<proteinExistence type="predicted"/>
<accession>A0A3D8VDL6</accession>
<organism evidence="1 2">
    <name type="scientific">Lysobacter soli</name>
    <dbReference type="NCBI Taxonomy" id="453783"/>
    <lineage>
        <taxon>Bacteria</taxon>
        <taxon>Pseudomonadati</taxon>
        <taxon>Pseudomonadota</taxon>
        <taxon>Gammaproteobacteria</taxon>
        <taxon>Lysobacterales</taxon>
        <taxon>Lysobacteraceae</taxon>
        <taxon>Lysobacter</taxon>
    </lineage>
</organism>